<feature type="region of interest" description="Disordered" evidence="1">
    <location>
        <begin position="1"/>
        <end position="43"/>
    </location>
</feature>
<dbReference type="AlphaFoldDB" id="A0A2K2AT99"/>
<dbReference type="Proteomes" id="UP000006729">
    <property type="component" value="Chromosome 4"/>
</dbReference>
<feature type="region of interest" description="Disordered" evidence="1">
    <location>
        <begin position="67"/>
        <end position="92"/>
    </location>
</feature>
<dbReference type="InParanoid" id="A0A2K2AT99"/>
<accession>A0A2K2AT99</accession>
<evidence type="ECO:0000313" key="3">
    <source>
        <dbReference type="Proteomes" id="UP000006729"/>
    </source>
</evidence>
<proteinExistence type="predicted"/>
<evidence type="ECO:0000256" key="1">
    <source>
        <dbReference type="SAM" id="MobiDB-lite"/>
    </source>
</evidence>
<sequence>MKRRMGNYQNHIKLSSNYREKKRKKKTRNGILKSSKEPQLPTDLTIKHKKVKHLTIEDIHKDVPRMGESVAKVAKPSSRKTTRGRHRDSKIL</sequence>
<dbReference type="EMBL" id="CM009293">
    <property type="protein sequence ID" value="PNT40747.1"/>
    <property type="molecule type" value="Genomic_DNA"/>
</dbReference>
<feature type="compositionally biased region" description="Basic residues" evidence="1">
    <location>
        <begin position="77"/>
        <end position="92"/>
    </location>
</feature>
<feature type="compositionally biased region" description="Polar residues" evidence="1">
    <location>
        <begin position="7"/>
        <end position="17"/>
    </location>
</feature>
<keyword evidence="3" id="KW-1185">Reference proteome</keyword>
<evidence type="ECO:0000313" key="2">
    <source>
        <dbReference type="EMBL" id="PNT40747.1"/>
    </source>
</evidence>
<reference evidence="2 3" key="1">
    <citation type="journal article" date="2006" name="Science">
        <title>The genome of black cottonwood, Populus trichocarpa (Torr. &amp; Gray).</title>
        <authorList>
            <person name="Tuskan G.A."/>
            <person name="Difazio S."/>
            <person name="Jansson S."/>
            <person name="Bohlmann J."/>
            <person name="Grigoriev I."/>
            <person name="Hellsten U."/>
            <person name="Putnam N."/>
            <person name="Ralph S."/>
            <person name="Rombauts S."/>
            <person name="Salamov A."/>
            <person name="Schein J."/>
            <person name="Sterck L."/>
            <person name="Aerts A."/>
            <person name="Bhalerao R.R."/>
            <person name="Bhalerao R.P."/>
            <person name="Blaudez D."/>
            <person name="Boerjan W."/>
            <person name="Brun A."/>
            <person name="Brunner A."/>
            <person name="Busov V."/>
            <person name="Campbell M."/>
            <person name="Carlson J."/>
            <person name="Chalot M."/>
            <person name="Chapman J."/>
            <person name="Chen G.L."/>
            <person name="Cooper D."/>
            <person name="Coutinho P.M."/>
            <person name="Couturier J."/>
            <person name="Covert S."/>
            <person name="Cronk Q."/>
            <person name="Cunningham R."/>
            <person name="Davis J."/>
            <person name="Degroeve S."/>
            <person name="Dejardin A."/>
            <person name="Depamphilis C."/>
            <person name="Detter J."/>
            <person name="Dirks B."/>
            <person name="Dubchak I."/>
            <person name="Duplessis S."/>
            <person name="Ehlting J."/>
            <person name="Ellis B."/>
            <person name="Gendler K."/>
            <person name="Goodstein D."/>
            <person name="Gribskov M."/>
            <person name="Grimwood J."/>
            <person name="Groover A."/>
            <person name="Gunter L."/>
            <person name="Hamberger B."/>
            <person name="Heinze B."/>
            <person name="Helariutta Y."/>
            <person name="Henrissat B."/>
            <person name="Holligan D."/>
            <person name="Holt R."/>
            <person name="Huang W."/>
            <person name="Islam-Faridi N."/>
            <person name="Jones S."/>
            <person name="Jones-Rhoades M."/>
            <person name="Jorgensen R."/>
            <person name="Joshi C."/>
            <person name="Kangasjarvi J."/>
            <person name="Karlsson J."/>
            <person name="Kelleher C."/>
            <person name="Kirkpatrick R."/>
            <person name="Kirst M."/>
            <person name="Kohler A."/>
            <person name="Kalluri U."/>
            <person name="Larimer F."/>
            <person name="Leebens-Mack J."/>
            <person name="Leple J.C."/>
            <person name="Locascio P."/>
            <person name="Lou Y."/>
            <person name="Lucas S."/>
            <person name="Martin F."/>
            <person name="Montanini B."/>
            <person name="Napoli C."/>
            <person name="Nelson D.R."/>
            <person name="Nelson C."/>
            <person name="Nieminen K."/>
            <person name="Nilsson O."/>
            <person name="Pereda V."/>
            <person name="Peter G."/>
            <person name="Philippe R."/>
            <person name="Pilate G."/>
            <person name="Poliakov A."/>
            <person name="Razumovskaya J."/>
            <person name="Richardson P."/>
            <person name="Rinaldi C."/>
            <person name="Ritland K."/>
            <person name="Rouze P."/>
            <person name="Ryaboy D."/>
            <person name="Schmutz J."/>
            <person name="Schrader J."/>
            <person name="Segerman B."/>
            <person name="Shin H."/>
            <person name="Siddiqui A."/>
            <person name="Sterky F."/>
            <person name="Terry A."/>
            <person name="Tsai C.J."/>
            <person name="Uberbacher E."/>
            <person name="Unneberg P."/>
            <person name="Vahala J."/>
            <person name="Wall K."/>
            <person name="Wessler S."/>
            <person name="Yang G."/>
            <person name="Yin T."/>
            <person name="Douglas C."/>
            <person name="Marra M."/>
            <person name="Sandberg G."/>
            <person name="Van de Peer Y."/>
            <person name="Rokhsar D."/>
        </authorList>
    </citation>
    <scope>NUCLEOTIDE SEQUENCE [LARGE SCALE GENOMIC DNA]</scope>
    <source>
        <strain evidence="3">cv. Nisqually</strain>
    </source>
</reference>
<organism evidence="2 3">
    <name type="scientific">Populus trichocarpa</name>
    <name type="common">Western balsam poplar</name>
    <name type="synonym">Populus balsamifera subsp. trichocarpa</name>
    <dbReference type="NCBI Taxonomy" id="3694"/>
    <lineage>
        <taxon>Eukaryota</taxon>
        <taxon>Viridiplantae</taxon>
        <taxon>Streptophyta</taxon>
        <taxon>Embryophyta</taxon>
        <taxon>Tracheophyta</taxon>
        <taxon>Spermatophyta</taxon>
        <taxon>Magnoliopsida</taxon>
        <taxon>eudicotyledons</taxon>
        <taxon>Gunneridae</taxon>
        <taxon>Pentapetalae</taxon>
        <taxon>rosids</taxon>
        <taxon>fabids</taxon>
        <taxon>Malpighiales</taxon>
        <taxon>Salicaceae</taxon>
        <taxon>Saliceae</taxon>
        <taxon>Populus</taxon>
    </lineage>
</organism>
<protein>
    <submittedName>
        <fullName evidence="2">Uncharacterized protein</fullName>
    </submittedName>
</protein>
<gene>
    <name evidence="2" type="ORF">POPTR_004G116000</name>
</gene>
<name>A0A2K2AT99_POPTR</name>